<evidence type="ECO:0000256" key="6">
    <source>
        <dbReference type="SAM" id="Phobius"/>
    </source>
</evidence>
<organism evidence="7 8">
    <name type="scientific">Myodes glareolus</name>
    <name type="common">Bank vole</name>
    <name type="synonym">Clethrionomys glareolus</name>
    <dbReference type="NCBI Taxonomy" id="447135"/>
    <lineage>
        <taxon>Eukaryota</taxon>
        <taxon>Metazoa</taxon>
        <taxon>Chordata</taxon>
        <taxon>Craniata</taxon>
        <taxon>Vertebrata</taxon>
        <taxon>Euteleostomi</taxon>
        <taxon>Mammalia</taxon>
        <taxon>Eutheria</taxon>
        <taxon>Euarchontoglires</taxon>
        <taxon>Glires</taxon>
        <taxon>Rodentia</taxon>
        <taxon>Myomorpha</taxon>
        <taxon>Muroidea</taxon>
        <taxon>Cricetidae</taxon>
        <taxon>Arvicolinae</taxon>
        <taxon>Myodes</taxon>
    </lineage>
</organism>
<keyword evidence="6" id="KW-0812">Transmembrane</keyword>
<dbReference type="GO" id="GO:0005524">
    <property type="term" value="F:ATP binding"/>
    <property type="evidence" value="ECO:0007669"/>
    <property type="project" value="UniProtKB-KW"/>
</dbReference>
<keyword evidence="8" id="KW-1185">Reference proteome</keyword>
<evidence type="ECO:0000256" key="3">
    <source>
        <dbReference type="ARBA" id="ARBA00022840"/>
    </source>
</evidence>
<dbReference type="EMBL" id="JBBHLL010000073">
    <property type="protein sequence ID" value="KAK7820354.1"/>
    <property type="molecule type" value="Genomic_DNA"/>
</dbReference>
<name>A0AAW0J0G3_MYOGA</name>
<dbReference type="InterPro" id="IPR020575">
    <property type="entry name" value="Hsp90_N"/>
</dbReference>
<sequence length="183" mass="20980">MPEDAPGRKMKRKRLSFAFHIEITQLMSLIINIFYLNKEIFLRKLIFNASDALNKICYEILTDPSKLDSGKELKIDIIPNSQELPKKVVVIIKHNDDEQYASDSALEEPAVCADYDEPVDLGTKKETSDEEAENEKSVKEKEDKNDKEKPKIADVGSDEEDDSGKDRKKIKEKFTKKEELSKT</sequence>
<evidence type="ECO:0000256" key="4">
    <source>
        <dbReference type="ARBA" id="ARBA00023186"/>
    </source>
</evidence>
<evidence type="ECO:0000256" key="1">
    <source>
        <dbReference type="ARBA" id="ARBA00008239"/>
    </source>
</evidence>
<dbReference type="AlphaFoldDB" id="A0AAW0J0G3"/>
<keyword evidence="3" id="KW-0067">ATP-binding</keyword>
<comment type="similarity">
    <text evidence="1">Belongs to the heat shock protein 90 family.</text>
</comment>
<proteinExistence type="inferred from homology"/>
<keyword evidence="6" id="KW-0472">Membrane</keyword>
<reference evidence="7 8" key="1">
    <citation type="journal article" date="2023" name="bioRxiv">
        <title>Conserved and derived expression patterns and positive selection on dental genes reveal complex evolutionary context of ever-growing rodent molars.</title>
        <authorList>
            <person name="Calamari Z.T."/>
            <person name="Song A."/>
            <person name="Cohen E."/>
            <person name="Akter M."/>
            <person name="Roy R.D."/>
            <person name="Hallikas O."/>
            <person name="Christensen M.M."/>
            <person name="Li P."/>
            <person name="Marangoni P."/>
            <person name="Jernvall J."/>
            <person name="Klein O.D."/>
        </authorList>
    </citation>
    <scope>NUCLEOTIDE SEQUENCE [LARGE SCALE GENOMIC DNA]</scope>
    <source>
        <strain evidence="7">V071</strain>
    </source>
</reference>
<keyword evidence="4" id="KW-0143">Chaperone</keyword>
<feature type="compositionally biased region" description="Basic and acidic residues" evidence="5">
    <location>
        <begin position="134"/>
        <end position="152"/>
    </location>
</feature>
<keyword evidence="2" id="KW-0547">Nucleotide-binding</keyword>
<evidence type="ECO:0000256" key="2">
    <source>
        <dbReference type="ARBA" id="ARBA00022741"/>
    </source>
</evidence>
<feature type="compositionally biased region" description="Basic and acidic residues" evidence="5">
    <location>
        <begin position="172"/>
        <end position="183"/>
    </location>
</feature>
<feature type="region of interest" description="Disordered" evidence="5">
    <location>
        <begin position="116"/>
        <end position="183"/>
    </location>
</feature>
<dbReference type="PANTHER" id="PTHR11528">
    <property type="entry name" value="HEAT SHOCK PROTEIN 90 FAMILY MEMBER"/>
    <property type="match status" value="1"/>
</dbReference>
<evidence type="ECO:0000256" key="5">
    <source>
        <dbReference type="SAM" id="MobiDB-lite"/>
    </source>
</evidence>
<accession>A0AAW0J0G3</accession>
<evidence type="ECO:0000313" key="8">
    <source>
        <dbReference type="Proteomes" id="UP001488838"/>
    </source>
</evidence>
<feature type="transmembrane region" description="Helical" evidence="6">
    <location>
        <begin position="17"/>
        <end position="36"/>
    </location>
</feature>
<evidence type="ECO:0000313" key="7">
    <source>
        <dbReference type="EMBL" id="KAK7820354.1"/>
    </source>
</evidence>
<protein>
    <submittedName>
        <fullName evidence="7">Uncharacterized protein</fullName>
    </submittedName>
</protein>
<gene>
    <name evidence="7" type="ORF">U0070_007560</name>
</gene>
<comment type="caution">
    <text evidence="7">The sequence shown here is derived from an EMBL/GenBank/DDBJ whole genome shotgun (WGS) entry which is preliminary data.</text>
</comment>
<dbReference type="Gene3D" id="3.30.565.10">
    <property type="entry name" value="Histidine kinase-like ATPase, C-terminal domain"/>
    <property type="match status" value="1"/>
</dbReference>
<dbReference type="InterPro" id="IPR001404">
    <property type="entry name" value="Hsp90_fam"/>
</dbReference>
<dbReference type="GO" id="GO:0140662">
    <property type="term" value="F:ATP-dependent protein folding chaperone"/>
    <property type="evidence" value="ECO:0007669"/>
    <property type="project" value="InterPro"/>
</dbReference>
<dbReference type="SUPFAM" id="SSF55874">
    <property type="entry name" value="ATPase domain of HSP90 chaperone/DNA topoisomerase II/histidine kinase"/>
    <property type="match status" value="1"/>
</dbReference>
<dbReference type="GO" id="GO:0051082">
    <property type="term" value="F:unfolded protein binding"/>
    <property type="evidence" value="ECO:0007669"/>
    <property type="project" value="InterPro"/>
</dbReference>
<dbReference type="PRINTS" id="PR00775">
    <property type="entry name" value="HEATSHOCK90"/>
</dbReference>
<keyword evidence="6" id="KW-1133">Transmembrane helix</keyword>
<dbReference type="InterPro" id="IPR036890">
    <property type="entry name" value="HATPase_C_sf"/>
</dbReference>
<dbReference type="Proteomes" id="UP001488838">
    <property type="component" value="Unassembled WGS sequence"/>
</dbReference>
<dbReference type="GO" id="GO:0016887">
    <property type="term" value="F:ATP hydrolysis activity"/>
    <property type="evidence" value="ECO:0007669"/>
    <property type="project" value="InterPro"/>
</dbReference>